<feature type="region of interest" description="Disordered" evidence="1">
    <location>
        <begin position="1"/>
        <end position="43"/>
    </location>
</feature>
<proteinExistence type="predicted"/>
<organism evidence="2 3">
    <name type="scientific">Streptomyces termitum</name>
    <dbReference type="NCBI Taxonomy" id="67368"/>
    <lineage>
        <taxon>Bacteria</taxon>
        <taxon>Bacillati</taxon>
        <taxon>Actinomycetota</taxon>
        <taxon>Actinomycetes</taxon>
        <taxon>Kitasatosporales</taxon>
        <taxon>Streptomycetaceae</taxon>
        <taxon>Streptomyces</taxon>
    </lineage>
</organism>
<reference evidence="2" key="2">
    <citation type="submission" date="2020-09" db="EMBL/GenBank/DDBJ databases">
        <authorList>
            <person name="Sun Q."/>
            <person name="Ohkuma M."/>
        </authorList>
    </citation>
    <scope>NUCLEOTIDE SEQUENCE</scope>
    <source>
        <strain evidence="2">JCM 4518</strain>
    </source>
</reference>
<evidence type="ECO:0000313" key="3">
    <source>
        <dbReference type="Proteomes" id="UP000644020"/>
    </source>
</evidence>
<gene>
    <name evidence="2" type="ORF">GCM10010305_18670</name>
</gene>
<sequence length="93" mass="9520">MSVMLGRIGRAAMTSRLPASRPAGRGSAPRHPECAGIGGTNRTRSHSAAVRSDAVVLAAPVLLGVTAVRSRGSAGLSAMPAQRLTERCSRVEA</sequence>
<dbReference type="Proteomes" id="UP000644020">
    <property type="component" value="Unassembled WGS sequence"/>
</dbReference>
<name>A0A918SWW4_9ACTN</name>
<reference evidence="2" key="1">
    <citation type="journal article" date="2014" name="Int. J. Syst. Evol. Microbiol.">
        <title>Complete genome sequence of Corynebacterium casei LMG S-19264T (=DSM 44701T), isolated from a smear-ripened cheese.</title>
        <authorList>
            <consortium name="US DOE Joint Genome Institute (JGI-PGF)"/>
            <person name="Walter F."/>
            <person name="Albersmeier A."/>
            <person name="Kalinowski J."/>
            <person name="Ruckert C."/>
        </authorList>
    </citation>
    <scope>NUCLEOTIDE SEQUENCE</scope>
    <source>
        <strain evidence="2">JCM 4518</strain>
    </source>
</reference>
<dbReference type="EMBL" id="BMUL01000004">
    <property type="protein sequence ID" value="GHA76169.1"/>
    <property type="molecule type" value="Genomic_DNA"/>
</dbReference>
<accession>A0A918SWW4</accession>
<comment type="caution">
    <text evidence="2">The sequence shown here is derived from an EMBL/GenBank/DDBJ whole genome shotgun (WGS) entry which is preliminary data.</text>
</comment>
<dbReference type="AlphaFoldDB" id="A0A918SWW4"/>
<evidence type="ECO:0000256" key="1">
    <source>
        <dbReference type="SAM" id="MobiDB-lite"/>
    </source>
</evidence>
<protein>
    <submittedName>
        <fullName evidence="2">Uncharacterized protein</fullName>
    </submittedName>
</protein>
<evidence type="ECO:0000313" key="2">
    <source>
        <dbReference type="EMBL" id="GHA76169.1"/>
    </source>
</evidence>
<keyword evidence="3" id="KW-1185">Reference proteome</keyword>